<protein>
    <submittedName>
        <fullName evidence="1">Uncharacterized protein</fullName>
    </submittedName>
</protein>
<gene>
    <name evidence="1" type="ORF">NCTC13645_01828</name>
</gene>
<evidence type="ECO:0000313" key="2">
    <source>
        <dbReference type="Proteomes" id="UP000254621"/>
    </source>
</evidence>
<name>A0A380P2X0_WEIVI</name>
<organism evidence="1 2">
    <name type="scientific">Weissella viridescens</name>
    <name type="common">Lactobacillus viridescens</name>
    <dbReference type="NCBI Taxonomy" id="1629"/>
    <lineage>
        <taxon>Bacteria</taxon>
        <taxon>Bacillati</taxon>
        <taxon>Bacillota</taxon>
        <taxon>Bacilli</taxon>
        <taxon>Lactobacillales</taxon>
        <taxon>Lactobacillaceae</taxon>
        <taxon>Weissella</taxon>
    </lineage>
</organism>
<dbReference type="AlphaFoldDB" id="A0A380P2X0"/>
<proteinExistence type="predicted"/>
<accession>A0A380P2X0</accession>
<dbReference type="EMBL" id="UHIV01000004">
    <property type="protein sequence ID" value="SUP59570.1"/>
    <property type="molecule type" value="Genomic_DNA"/>
</dbReference>
<reference evidence="1 2" key="1">
    <citation type="submission" date="2018-06" db="EMBL/GenBank/DDBJ databases">
        <authorList>
            <consortium name="Pathogen Informatics"/>
            <person name="Doyle S."/>
        </authorList>
    </citation>
    <scope>NUCLEOTIDE SEQUENCE [LARGE SCALE GENOMIC DNA]</scope>
    <source>
        <strain evidence="1 2">NCTC13645</strain>
    </source>
</reference>
<evidence type="ECO:0000313" key="1">
    <source>
        <dbReference type="EMBL" id="SUP59570.1"/>
    </source>
</evidence>
<sequence length="30" mass="3278">MAGMTVDGVTYPGISDLQKQIMKMHLMAPI</sequence>
<dbReference type="Proteomes" id="UP000254621">
    <property type="component" value="Unassembled WGS sequence"/>
</dbReference>